<gene>
    <name evidence="1" type="ORF">BST92_13160</name>
</gene>
<reference evidence="1 2" key="1">
    <citation type="submission" date="2017-01" db="EMBL/GenBank/DDBJ databases">
        <title>Trade-off between light-utilization and light-protection in marine flavobacteria.</title>
        <authorList>
            <person name="Kumagai Y."/>
            <person name="Yoshizawa S."/>
            <person name="Kogure K."/>
            <person name="Iwasaki W."/>
        </authorList>
    </citation>
    <scope>NUCLEOTIDE SEQUENCE [LARGE SCALE GENOMIC DNA]</scope>
    <source>
        <strain evidence="1 2">KCTC 32109</strain>
    </source>
</reference>
<name>A0A2S7UD46_9FLAO</name>
<dbReference type="EMBL" id="MTPW01000001">
    <property type="protein sequence ID" value="PQJ32809.1"/>
    <property type="molecule type" value="Genomic_DNA"/>
</dbReference>
<keyword evidence="2" id="KW-1185">Reference proteome</keyword>
<dbReference type="RefSeq" id="WP_105071871.1">
    <property type="nucleotide sequence ID" value="NZ_MTPW01000001.1"/>
</dbReference>
<evidence type="ECO:0000313" key="2">
    <source>
        <dbReference type="Proteomes" id="UP000239747"/>
    </source>
</evidence>
<protein>
    <submittedName>
        <fullName evidence="1">Uncharacterized protein</fullName>
    </submittedName>
</protein>
<comment type="caution">
    <text evidence="1">The sequence shown here is derived from an EMBL/GenBank/DDBJ whole genome shotgun (WGS) entry which is preliminary data.</text>
</comment>
<accession>A0A2S7UD46</accession>
<dbReference type="AlphaFoldDB" id="A0A2S7UD46"/>
<dbReference type="Proteomes" id="UP000239747">
    <property type="component" value="Unassembled WGS sequence"/>
</dbReference>
<organism evidence="1 2">
    <name type="scientific">Nonlabens arenilitoris</name>
    <dbReference type="NCBI Taxonomy" id="1217969"/>
    <lineage>
        <taxon>Bacteria</taxon>
        <taxon>Pseudomonadati</taxon>
        <taxon>Bacteroidota</taxon>
        <taxon>Flavobacteriia</taxon>
        <taxon>Flavobacteriales</taxon>
        <taxon>Flavobacteriaceae</taxon>
        <taxon>Nonlabens</taxon>
    </lineage>
</organism>
<evidence type="ECO:0000313" key="1">
    <source>
        <dbReference type="EMBL" id="PQJ32809.1"/>
    </source>
</evidence>
<proteinExistence type="predicted"/>
<dbReference type="OrthoDB" id="796799at2"/>
<sequence length="184" mass="21472">MEQIKILFFALLSFFNIENGRIAANKTTVTIDTIKKTVHIQQEKLFTIVETDTDATTVIDQWSLFLSLINKGNLWSKELQSYPMKEIKIHDKDSIINPLITLKYSNPDDLRKLGIWYNESRNDYSINNVPSQNLKTHDGKLKVNYWVFKGDTTFTFTLEPYLHLPEQYQSLIKPLEELLSEAKK</sequence>